<dbReference type="GO" id="GO:0005829">
    <property type="term" value="C:cytosol"/>
    <property type="evidence" value="ECO:0007669"/>
    <property type="project" value="TreeGrafter"/>
</dbReference>
<dbReference type="InterPro" id="IPR051001">
    <property type="entry name" value="Calbindin_Ca-bind"/>
</dbReference>
<dbReference type="SUPFAM" id="SSF47473">
    <property type="entry name" value="EF-hand"/>
    <property type="match status" value="1"/>
</dbReference>
<feature type="domain" description="EF-hand" evidence="2">
    <location>
        <begin position="14"/>
        <end position="49"/>
    </location>
</feature>
<dbReference type="PANTHER" id="PTHR19972:SF10">
    <property type="entry name" value="CALBINDIN-32"/>
    <property type="match status" value="1"/>
</dbReference>
<dbReference type="PANTHER" id="PTHR19972">
    <property type="entry name" value="CALBINDIN"/>
    <property type="match status" value="1"/>
</dbReference>
<dbReference type="Proteomes" id="UP000187209">
    <property type="component" value="Unassembled WGS sequence"/>
</dbReference>
<name>A0A1R2C1Q4_9CILI</name>
<dbReference type="PROSITE" id="PS50222">
    <property type="entry name" value="EF_HAND_2"/>
    <property type="match status" value="2"/>
</dbReference>
<evidence type="ECO:0000259" key="2">
    <source>
        <dbReference type="PROSITE" id="PS50222"/>
    </source>
</evidence>
<dbReference type="Gene3D" id="1.10.238.10">
    <property type="entry name" value="EF-hand"/>
    <property type="match status" value="1"/>
</dbReference>
<dbReference type="SMART" id="SM00054">
    <property type="entry name" value="EFh"/>
    <property type="match status" value="2"/>
</dbReference>
<reference evidence="3 4" key="1">
    <citation type="submission" date="2016-11" db="EMBL/GenBank/DDBJ databases">
        <title>The macronuclear genome of Stentor coeruleus: a giant cell with tiny introns.</title>
        <authorList>
            <person name="Slabodnick M."/>
            <person name="Ruby J.G."/>
            <person name="Reiff S.B."/>
            <person name="Swart E.C."/>
            <person name="Gosai S."/>
            <person name="Prabakaran S."/>
            <person name="Witkowska E."/>
            <person name="Larue G.E."/>
            <person name="Fisher S."/>
            <person name="Freeman R.M."/>
            <person name="Gunawardena J."/>
            <person name="Chu W."/>
            <person name="Stover N.A."/>
            <person name="Gregory B.D."/>
            <person name="Nowacki M."/>
            <person name="Derisi J."/>
            <person name="Roy S.W."/>
            <person name="Marshall W.F."/>
            <person name="Sood P."/>
        </authorList>
    </citation>
    <scope>NUCLEOTIDE SEQUENCE [LARGE SCALE GENOMIC DNA]</scope>
    <source>
        <strain evidence="3">WM001</strain>
    </source>
</reference>
<comment type="caution">
    <text evidence="3">The sequence shown here is derived from an EMBL/GenBank/DDBJ whole genome shotgun (WGS) entry which is preliminary data.</text>
</comment>
<dbReference type="EMBL" id="MPUH01000322">
    <property type="protein sequence ID" value="OMJ82917.1"/>
    <property type="molecule type" value="Genomic_DNA"/>
</dbReference>
<dbReference type="CDD" id="cd00051">
    <property type="entry name" value="EFh"/>
    <property type="match status" value="1"/>
</dbReference>
<gene>
    <name evidence="3" type="ORF">SteCoe_16246</name>
</gene>
<keyword evidence="1" id="KW-0106">Calcium</keyword>
<dbReference type="PROSITE" id="PS00018">
    <property type="entry name" value="EF_HAND_1"/>
    <property type="match status" value="2"/>
</dbReference>
<proteinExistence type="predicted"/>
<accession>A0A1R2C1Q4</accession>
<protein>
    <recommendedName>
        <fullName evidence="2">EF-hand domain-containing protein</fullName>
    </recommendedName>
</protein>
<dbReference type="InterPro" id="IPR002048">
    <property type="entry name" value="EF_hand_dom"/>
</dbReference>
<dbReference type="GO" id="GO:0051480">
    <property type="term" value="P:regulation of cytosolic calcium ion concentration"/>
    <property type="evidence" value="ECO:0007669"/>
    <property type="project" value="TreeGrafter"/>
</dbReference>
<evidence type="ECO:0000313" key="3">
    <source>
        <dbReference type="EMBL" id="OMJ82917.1"/>
    </source>
</evidence>
<dbReference type="InterPro" id="IPR011992">
    <property type="entry name" value="EF-hand-dom_pair"/>
</dbReference>
<dbReference type="AlphaFoldDB" id="A0A1R2C1Q4"/>
<organism evidence="3 4">
    <name type="scientific">Stentor coeruleus</name>
    <dbReference type="NCBI Taxonomy" id="5963"/>
    <lineage>
        <taxon>Eukaryota</taxon>
        <taxon>Sar</taxon>
        <taxon>Alveolata</taxon>
        <taxon>Ciliophora</taxon>
        <taxon>Postciliodesmatophora</taxon>
        <taxon>Heterotrichea</taxon>
        <taxon>Heterotrichida</taxon>
        <taxon>Stentoridae</taxon>
        <taxon>Stentor</taxon>
    </lineage>
</organism>
<feature type="domain" description="EF-hand" evidence="2">
    <location>
        <begin position="55"/>
        <end position="90"/>
    </location>
</feature>
<dbReference type="GO" id="GO:0005509">
    <property type="term" value="F:calcium ion binding"/>
    <property type="evidence" value="ECO:0007669"/>
    <property type="project" value="InterPro"/>
</dbReference>
<dbReference type="PRINTS" id="PR01697">
    <property type="entry name" value="PARVALBUMIN"/>
</dbReference>
<dbReference type="InterPro" id="IPR018247">
    <property type="entry name" value="EF_Hand_1_Ca_BS"/>
</dbReference>
<sequence length="182" mass="20830">MVEELKVLLRDDKLLRKVASESFNVIDTDKSGFLDEKELASALNNTCKSLNVQKPSRSEVRSILNSIDSNSDGKISLDEYVTFIKITIKNHLQKIDEDKLRKVQDREDDEEKTVTKKINKFEKYLEDTGLPAAFEVIFTEILDKKVEVDKVFFYTATRLRQIGKDVAHLMPSSLKSGQNNES</sequence>
<dbReference type="OrthoDB" id="312946at2759"/>
<keyword evidence="4" id="KW-1185">Reference proteome</keyword>
<evidence type="ECO:0000313" key="4">
    <source>
        <dbReference type="Proteomes" id="UP000187209"/>
    </source>
</evidence>
<dbReference type="GO" id="GO:0005634">
    <property type="term" value="C:nucleus"/>
    <property type="evidence" value="ECO:0007669"/>
    <property type="project" value="TreeGrafter"/>
</dbReference>
<evidence type="ECO:0000256" key="1">
    <source>
        <dbReference type="ARBA" id="ARBA00022837"/>
    </source>
</evidence>
<dbReference type="Pfam" id="PF13499">
    <property type="entry name" value="EF-hand_7"/>
    <property type="match status" value="1"/>
</dbReference>